<gene>
    <name evidence="5" type="ORF">C7419_103400</name>
</gene>
<dbReference type="Pfam" id="PF00106">
    <property type="entry name" value="adh_short"/>
    <property type="match status" value="1"/>
</dbReference>
<dbReference type="Proteomes" id="UP000245754">
    <property type="component" value="Unassembled WGS sequence"/>
</dbReference>
<comment type="similarity">
    <text evidence="1 4">Belongs to the short-chain dehydrogenases/reductases (SDR) family.</text>
</comment>
<dbReference type="RefSeq" id="WP_109584140.1">
    <property type="nucleotide sequence ID" value="NZ_QGGT01000003.1"/>
</dbReference>
<keyword evidence="3" id="KW-0520">NAD</keyword>
<dbReference type="AlphaFoldDB" id="A0A316ENL3"/>
<name>A0A316ENL3_9BURK</name>
<accession>A0A316ENL3</accession>
<dbReference type="InterPro" id="IPR051122">
    <property type="entry name" value="SDR_DHRS6-like"/>
</dbReference>
<reference evidence="5 6" key="1">
    <citation type="submission" date="2018-05" db="EMBL/GenBank/DDBJ databases">
        <title>Genomic Encyclopedia of Type Strains, Phase IV (KMG-V): Genome sequencing to study the core and pangenomes of soil and plant-associated prokaryotes.</title>
        <authorList>
            <person name="Whitman W."/>
        </authorList>
    </citation>
    <scope>NUCLEOTIDE SEQUENCE [LARGE SCALE GENOMIC DNA]</scope>
    <source>
        <strain evidence="5 6">SLV-132</strain>
    </source>
</reference>
<protein>
    <submittedName>
        <fullName evidence="5">NAD(P)-dependent dehydrogenase (Short-subunit alcohol dehydrogenase family)</fullName>
    </submittedName>
</protein>
<keyword evidence="2" id="KW-0560">Oxidoreductase</keyword>
<dbReference type="InterPro" id="IPR002347">
    <property type="entry name" value="SDR_fam"/>
</dbReference>
<proteinExistence type="inferred from homology"/>
<evidence type="ECO:0000256" key="3">
    <source>
        <dbReference type="ARBA" id="ARBA00023027"/>
    </source>
</evidence>
<evidence type="ECO:0000256" key="4">
    <source>
        <dbReference type="RuleBase" id="RU000363"/>
    </source>
</evidence>
<dbReference type="EMBL" id="QGGT01000003">
    <property type="protein sequence ID" value="PWK34081.1"/>
    <property type="molecule type" value="Genomic_DNA"/>
</dbReference>
<evidence type="ECO:0000313" key="6">
    <source>
        <dbReference type="Proteomes" id="UP000245754"/>
    </source>
</evidence>
<dbReference type="Gene3D" id="3.40.50.720">
    <property type="entry name" value="NAD(P)-binding Rossmann-like Domain"/>
    <property type="match status" value="1"/>
</dbReference>
<dbReference type="PRINTS" id="PR00081">
    <property type="entry name" value="GDHRDH"/>
</dbReference>
<dbReference type="NCBIfam" id="NF004779">
    <property type="entry name" value="PRK06125.1"/>
    <property type="match status" value="1"/>
</dbReference>
<dbReference type="GO" id="GO:0016491">
    <property type="term" value="F:oxidoreductase activity"/>
    <property type="evidence" value="ECO:0007669"/>
    <property type="project" value="UniProtKB-KW"/>
</dbReference>
<organism evidence="5 6">
    <name type="scientific">Cupriavidus plantarum</name>
    <dbReference type="NCBI Taxonomy" id="942865"/>
    <lineage>
        <taxon>Bacteria</taxon>
        <taxon>Pseudomonadati</taxon>
        <taxon>Pseudomonadota</taxon>
        <taxon>Betaproteobacteria</taxon>
        <taxon>Burkholderiales</taxon>
        <taxon>Burkholderiaceae</taxon>
        <taxon>Cupriavidus</taxon>
    </lineage>
</organism>
<dbReference type="PRINTS" id="PR00080">
    <property type="entry name" value="SDRFAMILY"/>
</dbReference>
<dbReference type="SUPFAM" id="SSF51735">
    <property type="entry name" value="NAD(P)-binding Rossmann-fold domains"/>
    <property type="match status" value="1"/>
</dbReference>
<dbReference type="PANTHER" id="PTHR43477">
    <property type="entry name" value="DIHYDROANTICAPSIN 7-DEHYDROGENASE"/>
    <property type="match status" value="1"/>
</dbReference>
<dbReference type="PANTHER" id="PTHR43477:SF4">
    <property type="entry name" value="DEHYDROGENASE_REDUCTASE SDR FAMILY MEMBER 6"/>
    <property type="match status" value="1"/>
</dbReference>
<keyword evidence="6" id="KW-1185">Reference proteome</keyword>
<sequence>MDLQLKGKSVLITGGSRGIGFACAALFAAEGADVTIAGTSAESTTRAQRALADKHGAKVDTFVGDLSDAHVRQSLDARLGALDVLVNNAGAIPGGGLTAMSDAQWRQAWELKVFGYIETTRMALPKMMDRGSGVIVNVIGIAAEMPRYDYLCGAAGNAALTTFTKAVGARSTTRGVRVVGVHPGPTETDRLVTLYKARAQEKFGDASRWQEMLEHLPFGRAARASEMADLVVYLASARASYLSGVVVDAAGGAQYA</sequence>
<comment type="caution">
    <text evidence="5">The sequence shown here is derived from an EMBL/GenBank/DDBJ whole genome shotgun (WGS) entry which is preliminary data.</text>
</comment>
<evidence type="ECO:0000256" key="2">
    <source>
        <dbReference type="ARBA" id="ARBA00023002"/>
    </source>
</evidence>
<dbReference type="InterPro" id="IPR036291">
    <property type="entry name" value="NAD(P)-bd_dom_sf"/>
</dbReference>
<evidence type="ECO:0000313" key="5">
    <source>
        <dbReference type="EMBL" id="PWK34081.1"/>
    </source>
</evidence>
<evidence type="ECO:0000256" key="1">
    <source>
        <dbReference type="ARBA" id="ARBA00006484"/>
    </source>
</evidence>